<evidence type="ECO:0000256" key="2">
    <source>
        <dbReference type="ARBA" id="ARBA00023015"/>
    </source>
</evidence>
<dbReference type="InterPro" id="IPR036390">
    <property type="entry name" value="WH_DNA-bd_sf"/>
</dbReference>
<keyword evidence="2" id="KW-0805">Transcription regulation</keyword>
<comment type="caution">
    <text evidence="6">The sequence shown here is derived from an EMBL/GenBank/DDBJ whole genome shotgun (WGS) entry which is preliminary data.</text>
</comment>
<keyword evidence="4" id="KW-0804">Transcription</keyword>
<dbReference type="InterPro" id="IPR000847">
    <property type="entry name" value="LysR_HTH_N"/>
</dbReference>
<dbReference type="EMBL" id="JBEPMJ010000038">
    <property type="protein sequence ID" value="MET3752140.1"/>
    <property type="molecule type" value="Genomic_DNA"/>
</dbReference>
<dbReference type="PRINTS" id="PR00039">
    <property type="entry name" value="HTHLYSR"/>
</dbReference>
<dbReference type="PANTHER" id="PTHR30419">
    <property type="entry name" value="HTH-TYPE TRANSCRIPTIONAL REGULATOR YBHD"/>
    <property type="match status" value="1"/>
</dbReference>
<evidence type="ECO:0000256" key="4">
    <source>
        <dbReference type="ARBA" id="ARBA00023163"/>
    </source>
</evidence>
<dbReference type="SUPFAM" id="SSF53850">
    <property type="entry name" value="Periplasmic binding protein-like II"/>
    <property type="match status" value="1"/>
</dbReference>
<dbReference type="Pfam" id="PF03466">
    <property type="entry name" value="LysR_substrate"/>
    <property type="match status" value="1"/>
</dbReference>
<dbReference type="GO" id="GO:0003677">
    <property type="term" value="F:DNA binding"/>
    <property type="evidence" value="ECO:0007669"/>
    <property type="project" value="UniProtKB-KW"/>
</dbReference>
<dbReference type="Pfam" id="PF00126">
    <property type="entry name" value="HTH_1"/>
    <property type="match status" value="1"/>
</dbReference>
<evidence type="ECO:0000256" key="1">
    <source>
        <dbReference type="ARBA" id="ARBA00009437"/>
    </source>
</evidence>
<dbReference type="PROSITE" id="PS50931">
    <property type="entry name" value="HTH_LYSR"/>
    <property type="match status" value="1"/>
</dbReference>
<dbReference type="RefSeq" id="WP_022066576.1">
    <property type="nucleotide sequence ID" value="NZ_BAABXP010000001.1"/>
</dbReference>
<protein>
    <submittedName>
        <fullName evidence="6">DNA-binding transcriptional LysR family regulator</fullName>
    </submittedName>
</protein>
<dbReference type="Gene3D" id="1.10.10.10">
    <property type="entry name" value="Winged helix-like DNA-binding domain superfamily/Winged helix DNA-binding domain"/>
    <property type="match status" value="1"/>
</dbReference>
<feature type="domain" description="HTH lysR-type" evidence="5">
    <location>
        <begin position="1"/>
        <end position="57"/>
    </location>
</feature>
<dbReference type="InterPro" id="IPR005119">
    <property type="entry name" value="LysR_subst-bd"/>
</dbReference>
<comment type="similarity">
    <text evidence="1">Belongs to the LysR transcriptional regulatory family.</text>
</comment>
<gene>
    <name evidence="6" type="ORF">ABID24_003402</name>
</gene>
<sequence length="314" mass="35846">MFQGMEYVYEVYKEKSFSKAAANLFISQPSLSANVRRVESRIGYPVFDRSTKPLGLTECGEQYIRCVERIMNIEKDFSDFINDWGGLKTGTLILGGSNLFSSWILPSLMADFAALYPQIQIRLVEESTVKLTEMLQSGSIDLVLDNTSLNPEIFDSILYQEEHLILAVPGSFSVNDSLRDFQLSVSDIQTGKFLDSQVPSVPLSRFKKEPFIMLKQENDTGKRALEICRKNHFDPVITFEMDQQMTSYNVTCSGMGISFIGDIMITKVTPNPNVVYYKLPLKDNCRNICFYWKKGRYLSRAMEEFLKMCTQNSN</sequence>
<dbReference type="InterPro" id="IPR050950">
    <property type="entry name" value="HTH-type_LysR_regulators"/>
</dbReference>
<dbReference type="PANTHER" id="PTHR30419:SF8">
    <property type="entry name" value="NITROGEN ASSIMILATION TRANSCRIPTIONAL ACTIVATOR-RELATED"/>
    <property type="match status" value="1"/>
</dbReference>
<evidence type="ECO:0000259" key="5">
    <source>
        <dbReference type="PROSITE" id="PS50931"/>
    </source>
</evidence>
<reference evidence="6 7" key="1">
    <citation type="submission" date="2024-06" db="EMBL/GenBank/DDBJ databases">
        <title>Genomic Encyclopedia of Type Strains, Phase IV (KMG-IV): sequencing the most valuable type-strain genomes for metagenomic binning, comparative biology and taxonomic classification.</title>
        <authorList>
            <person name="Goeker M."/>
        </authorList>
    </citation>
    <scope>NUCLEOTIDE SEQUENCE [LARGE SCALE GENOMIC DNA]</scope>
    <source>
        <strain evidence="6 7">DSM 29492</strain>
    </source>
</reference>
<evidence type="ECO:0000313" key="7">
    <source>
        <dbReference type="Proteomes" id="UP001549106"/>
    </source>
</evidence>
<keyword evidence="7" id="KW-1185">Reference proteome</keyword>
<proteinExistence type="inferred from homology"/>
<accession>A0ABV2M6P9</accession>
<dbReference type="InterPro" id="IPR036388">
    <property type="entry name" value="WH-like_DNA-bd_sf"/>
</dbReference>
<organism evidence="6 7">
    <name type="scientific">Blautia caecimuris</name>
    <dbReference type="NCBI Taxonomy" id="1796615"/>
    <lineage>
        <taxon>Bacteria</taxon>
        <taxon>Bacillati</taxon>
        <taxon>Bacillota</taxon>
        <taxon>Clostridia</taxon>
        <taxon>Lachnospirales</taxon>
        <taxon>Lachnospiraceae</taxon>
        <taxon>Blautia</taxon>
    </lineage>
</organism>
<evidence type="ECO:0000313" key="6">
    <source>
        <dbReference type="EMBL" id="MET3752140.1"/>
    </source>
</evidence>
<dbReference type="SUPFAM" id="SSF46785">
    <property type="entry name" value="Winged helix' DNA-binding domain"/>
    <property type="match status" value="1"/>
</dbReference>
<name>A0ABV2M6P9_9FIRM</name>
<dbReference type="Proteomes" id="UP001549106">
    <property type="component" value="Unassembled WGS sequence"/>
</dbReference>
<keyword evidence="3 6" id="KW-0238">DNA-binding</keyword>
<dbReference type="CDD" id="cd05466">
    <property type="entry name" value="PBP2_LTTR_substrate"/>
    <property type="match status" value="1"/>
</dbReference>
<evidence type="ECO:0000256" key="3">
    <source>
        <dbReference type="ARBA" id="ARBA00023125"/>
    </source>
</evidence>
<dbReference type="Gene3D" id="3.40.190.290">
    <property type="match status" value="1"/>
</dbReference>